<feature type="compositionally biased region" description="Basic residues" evidence="1">
    <location>
        <begin position="1"/>
        <end position="13"/>
    </location>
</feature>
<protein>
    <recommendedName>
        <fullName evidence="4">AMP-binding enzyme C-terminal domain-containing protein</fullName>
    </recommendedName>
</protein>
<evidence type="ECO:0000313" key="3">
    <source>
        <dbReference type="Proteomes" id="UP000035016"/>
    </source>
</evidence>
<dbReference type="RefSeq" id="WP_162183957.1">
    <property type="nucleotide sequence ID" value="NZ_AZSD01000215.1"/>
</dbReference>
<reference evidence="2 3" key="1">
    <citation type="submission" date="2015-02" db="EMBL/GenBank/DDBJ databases">
        <authorList>
            <person name="Gomez-Escribano P.J."/>
        </authorList>
    </citation>
    <scope>NUCLEOTIDE SEQUENCE [LARGE SCALE GENOMIC DNA]</scope>
    <source>
        <strain evidence="3">C34 (DSM 42122 / NRRL B-24963)</strain>
    </source>
</reference>
<evidence type="ECO:0000313" key="2">
    <source>
        <dbReference type="EMBL" id="CQR59682.1"/>
    </source>
</evidence>
<sequence length="56" mass="5940">MSIPVRKRARVSHRVSPGGEQPTSRPAGPAVLEVVPMTVSGKVRKAELREGCTESG</sequence>
<dbReference type="AlphaFoldDB" id="A0A0F7VQH6"/>
<gene>
    <name evidence="2" type="primary">sle_02200</name>
</gene>
<dbReference type="EMBL" id="LN831790">
    <property type="protein sequence ID" value="CQR59682.1"/>
    <property type="molecule type" value="Genomic_DNA"/>
</dbReference>
<dbReference type="KEGG" id="sle:sle_02200"/>
<organism evidence="2 3">
    <name type="scientific">Streptomyces leeuwenhoekii</name>
    <dbReference type="NCBI Taxonomy" id="1437453"/>
    <lineage>
        <taxon>Bacteria</taxon>
        <taxon>Bacillati</taxon>
        <taxon>Actinomycetota</taxon>
        <taxon>Actinomycetes</taxon>
        <taxon>Kitasatosporales</taxon>
        <taxon>Streptomycetaceae</taxon>
        <taxon>Streptomyces</taxon>
    </lineage>
</organism>
<feature type="region of interest" description="Disordered" evidence="1">
    <location>
        <begin position="1"/>
        <end position="28"/>
    </location>
</feature>
<name>A0A0F7VQH6_STRLW</name>
<dbReference type="Proteomes" id="UP000035016">
    <property type="component" value="Chromosome Chromosome"/>
</dbReference>
<evidence type="ECO:0000256" key="1">
    <source>
        <dbReference type="SAM" id="MobiDB-lite"/>
    </source>
</evidence>
<proteinExistence type="predicted"/>
<evidence type="ECO:0008006" key="4">
    <source>
        <dbReference type="Google" id="ProtNLM"/>
    </source>
</evidence>
<accession>A0A0F7VQH6</accession>